<gene>
    <name evidence="2" type="ORF">PRZ48_007132</name>
</gene>
<protein>
    <submittedName>
        <fullName evidence="2">Uncharacterized protein</fullName>
    </submittedName>
</protein>
<name>A0ABR0EIK2_ZASCE</name>
<evidence type="ECO:0000256" key="1">
    <source>
        <dbReference type="SAM" id="MobiDB-lite"/>
    </source>
</evidence>
<feature type="compositionally biased region" description="Polar residues" evidence="1">
    <location>
        <begin position="14"/>
        <end position="26"/>
    </location>
</feature>
<proteinExistence type="predicted"/>
<keyword evidence="3" id="KW-1185">Reference proteome</keyword>
<feature type="compositionally biased region" description="Basic and acidic residues" evidence="1">
    <location>
        <begin position="153"/>
        <end position="164"/>
    </location>
</feature>
<dbReference type="SUPFAM" id="SSF56399">
    <property type="entry name" value="ADP-ribosylation"/>
    <property type="match status" value="1"/>
</dbReference>
<feature type="region of interest" description="Disordered" evidence="1">
    <location>
        <begin position="153"/>
        <end position="173"/>
    </location>
</feature>
<comment type="caution">
    <text evidence="2">The sequence shown here is derived from an EMBL/GenBank/DDBJ whole genome shotgun (WGS) entry which is preliminary data.</text>
</comment>
<dbReference type="Gene3D" id="3.90.228.10">
    <property type="match status" value="1"/>
</dbReference>
<evidence type="ECO:0000313" key="2">
    <source>
        <dbReference type="EMBL" id="KAK4501324.1"/>
    </source>
</evidence>
<evidence type="ECO:0000313" key="3">
    <source>
        <dbReference type="Proteomes" id="UP001305779"/>
    </source>
</evidence>
<accession>A0ABR0EIK2</accession>
<dbReference type="EMBL" id="JAXOVC010000005">
    <property type="protein sequence ID" value="KAK4501324.1"/>
    <property type="molecule type" value="Genomic_DNA"/>
</dbReference>
<feature type="region of interest" description="Disordered" evidence="1">
    <location>
        <begin position="454"/>
        <end position="479"/>
    </location>
</feature>
<reference evidence="2 3" key="1">
    <citation type="journal article" date="2023" name="G3 (Bethesda)">
        <title>A chromosome-level genome assembly of Zasmidium syzygii isolated from banana leaves.</title>
        <authorList>
            <person name="van Westerhoven A.C."/>
            <person name="Mehrabi R."/>
            <person name="Talebi R."/>
            <person name="Steentjes M.B.F."/>
            <person name="Corcolon B."/>
            <person name="Chong P.A."/>
            <person name="Kema G.H.J."/>
            <person name="Seidl M.F."/>
        </authorList>
    </citation>
    <scope>NUCLEOTIDE SEQUENCE [LARGE SCALE GENOMIC DNA]</scope>
    <source>
        <strain evidence="2 3">P124</strain>
    </source>
</reference>
<feature type="compositionally biased region" description="Basic and acidic residues" evidence="1">
    <location>
        <begin position="461"/>
        <end position="476"/>
    </location>
</feature>
<feature type="region of interest" description="Disordered" evidence="1">
    <location>
        <begin position="1"/>
        <end position="39"/>
    </location>
</feature>
<organism evidence="2 3">
    <name type="scientific">Zasmidium cellare</name>
    <name type="common">Wine cellar mold</name>
    <name type="synonym">Racodium cellare</name>
    <dbReference type="NCBI Taxonomy" id="395010"/>
    <lineage>
        <taxon>Eukaryota</taxon>
        <taxon>Fungi</taxon>
        <taxon>Dikarya</taxon>
        <taxon>Ascomycota</taxon>
        <taxon>Pezizomycotina</taxon>
        <taxon>Dothideomycetes</taxon>
        <taxon>Dothideomycetidae</taxon>
        <taxon>Mycosphaerellales</taxon>
        <taxon>Mycosphaerellaceae</taxon>
        <taxon>Zasmidium</taxon>
    </lineage>
</organism>
<dbReference type="Proteomes" id="UP001305779">
    <property type="component" value="Unassembled WGS sequence"/>
</dbReference>
<sequence>MAPSKWNPLPTGQAPATNTTANSSVQPAGGECDIQQDDSAGISGLEDRSALAADTLTKLLQSHLPTGVEWTVSQVKWKFQFVGLTVEVSDENSNGIAVTASSDEMPRKRLDPLRQELRAILARALNELSWSAHGFGVMLLQLAEEAHCHIEDFRNPKDSSKKPDTTTQGWNSSVHDVSGILKNDHGVDLKTVNDTARHILGQSISEILSDIPGDLRAATPRTLRNEWRSTSPEPMSLSMELEERSIVRYGFLLPGTKIGETGEKLEMRFNNAWFGKGIYSSPSLNFAADFGEFDDKNSNGSGWRSGADIPGMRVLVCATLMGLSLKVSRAEVEDTVGLDNSNAHSHVSPDGMEYVVFDPAQILPCYVLHIDFGADVAHQIFNLTEAKASKTPALSRVKTDFDDTDDSPGAKVAKKEALKAQAMKWLPHGFGTATGTNFVVEEIADVSDDEEEVGEFQAMRGEQESEGHSWQKRSAEETSSWFDEYQNVRTSNKDVRVARK</sequence>